<evidence type="ECO:0000313" key="3">
    <source>
        <dbReference type="Proteomes" id="UP000792457"/>
    </source>
</evidence>
<evidence type="ECO:0000256" key="1">
    <source>
        <dbReference type="SAM" id="Phobius"/>
    </source>
</evidence>
<dbReference type="EMBL" id="KZ308444">
    <property type="protein sequence ID" value="KAG8229723.1"/>
    <property type="molecule type" value="Genomic_DNA"/>
</dbReference>
<dbReference type="AlphaFoldDB" id="A0A8K0KC58"/>
<gene>
    <name evidence="2" type="ORF">J437_LFUL007898</name>
</gene>
<evidence type="ECO:0000313" key="2">
    <source>
        <dbReference type="EMBL" id="KAG8229723.1"/>
    </source>
</evidence>
<keyword evidence="3" id="KW-1185">Reference proteome</keyword>
<name>A0A8K0KC58_LADFU</name>
<keyword evidence="1" id="KW-1133">Transmembrane helix</keyword>
<comment type="caution">
    <text evidence="2">The sequence shown here is derived from an EMBL/GenBank/DDBJ whole genome shotgun (WGS) entry which is preliminary data.</text>
</comment>
<protein>
    <submittedName>
        <fullName evidence="2">Uncharacterized protein</fullName>
    </submittedName>
</protein>
<reference evidence="2" key="1">
    <citation type="submission" date="2013-04" db="EMBL/GenBank/DDBJ databases">
        <authorList>
            <person name="Qu J."/>
            <person name="Murali S.C."/>
            <person name="Bandaranaike D."/>
            <person name="Bellair M."/>
            <person name="Blankenburg K."/>
            <person name="Chao H."/>
            <person name="Dinh H."/>
            <person name="Doddapaneni H."/>
            <person name="Downs B."/>
            <person name="Dugan-Rocha S."/>
            <person name="Elkadiri S."/>
            <person name="Gnanaolivu R.D."/>
            <person name="Hernandez B."/>
            <person name="Javaid M."/>
            <person name="Jayaseelan J.C."/>
            <person name="Lee S."/>
            <person name="Li M."/>
            <person name="Ming W."/>
            <person name="Munidasa M."/>
            <person name="Muniz J."/>
            <person name="Nguyen L."/>
            <person name="Ongeri F."/>
            <person name="Osuji N."/>
            <person name="Pu L.-L."/>
            <person name="Puazo M."/>
            <person name="Qu C."/>
            <person name="Quiroz J."/>
            <person name="Raj R."/>
            <person name="Weissenberger G."/>
            <person name="Xin Y."/>
            <person name="Zou X."/>
            <person name="Han Y."/>
            <person name="Richards S."/>
            <person name="Worley K."/>
            <person name="Muzny D."/>
            <person name="Gibbs R."/>
        </authorList>
    </citation>
    <scope>NUCLEOTIDE SEQUENCE</scope>
    <source>
        <strain evidence="2">Sampled in the wild</strain>
    </source>
</reference>
<accession>A0A8K0KC58</accession>
<feature type="non-terminal residue" evidence="2">
    <location>
        <position position="111"/>
    </location>
</feature>
<keyword evidence="1" id="KW-0812">Transmembrane</keyword>
<keyword evidence="1" id="KW-0472">Membrane</keyword>
<organism evidence="2 3">
    <name type="scientific">Ladona fulva</name>
    <name type="common">Scarce chaser dragonfly</name>
    <name type="synonym">Libellula fulva</name>
    <dbReference type="NCBI Taxonomy" id="123851"/>
    <lineage>
        <taxon>Eukaryota</taxon>
        <taxon>Metazoa</taxon>
        <taxon>Ecdysozoa</taxon>
        <taxon>Arthropoda</taxon>
        <taxon>Hexapoda</taxon>
        <taxon>Insecta</taxon>
        <taxon>Pterygota</taxon>
        <taxon>Palaeoptera</taxon>
        <taxon>Odonata</taxon>
        <taxon>Epiprocta</taxon>
        <taxon>Anisoptera</taxon>
        <taxon>Libelluloidea</taxon>
        <taxon>Libellulidae</taxon>
        <taxon>Ladona</taxon>
    </lineage>
</organism>
<sequence length="111" mass="12051">MFTCASVLRAIFVSEVMARDSAALEIEGGEGAGSQQGLLSKSQKRRWRTLAVIGCIGVAVIILVVVLVVSLMGHEKIVEESKSVAEPQAITLEEFIDYKLVPTRFNGTWIS</sequence>
<reference evidence="2" key="2">
    <citation type="submission" date="2017-10" db="EMBL/GenBank/DDBJ databases">
        <title>Ladona fulva Genome sequencing and assembly.</title>
        <authorList>
            <person name="Murali S."/>
            <person name="Richards S."/>
            <person name="Bandaranaike D."/>
            <person name="Bellair M."/>
            <person name="Blankenburg K."/>
            <person name="Chao H."/>
            <person name="Dinh H."/>
            <person name="Doddapaneni H."/>
            <person name="Dugan-Rocha S."/>
            <person name="Elkadiri S."/>
            <person name="Gnanaolivu R."/>
            <person name="Hernandez B."/>
            <person name="Skinner E."/>
            <person name="Javaid M."/>
            <person name="Lee S."/>
            <person name="Li M."/>
            <person name="Ming W."/>
            <person name="Munidasa M."/>
            <person name="Muniz J."/>
            <person name="Nguyen L."/>
            <person name="Hughes D."/>
            <person name="Osuji N."/>
            <person name="Pu L.-L."/>
            <person name="Puazo M."/>
            <person name="Qu C."/>
            <person name="Quiroz J."/>
            <person name="Raj R."/>
            <person name="Weissenberger G."/>
            <person name="Xin Y."/>
            <person name="Zou X."/>
            <person name="Han Y."/>
            <person name="Worley K."/>
            <person name="Muzny D."/>
            <person name="Gibbs R."/>
        </authorList>
    </citation>
    <scope>NUCLEOTIDE SEQUENCE</scope>
    <source>
        <strain evidence="2">Sampled in the wild</strain>
    </source>
</reference>
<proteinExistence type="predicted"/>
<feature type="transmembrane region" description="Helical" evidence="1">
    <location>
        <begin position="50"/>
        <end position="72"/>
    </location>
</feature>
<dbReference type="Proteomes" id="UP000792457">
    <property type="component" value="Unassembled WGS sequence"/>
</dbReference>